<feature type="non-terminal residue" evidence="1">
    <location>
        <position position="1"/>
    </location>
</feature>
<dbReference type="AlphaFoldDB" id="A0A2P5DAE2"/>
<reference evidence="2" key="1">
    <citation type="submission" date="2016-06" db="EMBL/GenBank/DDBJ databases">
        <title>Parallel loss of symbiosis genes in relatives of nitrogen-fixing non-legume Parasponia.</title>
        <authorList>
            <person name="Van Velzen R."/>
            <person name="Holmer R."/>
            <person name="Bu F."/>
            <person name="Rutten L."/>
            <person name="Van Zeijl A."/>
            <person name="Liu W."/>
            <person name="Santuari L."/>
            <person name="Cao Q."/>
            <person name="Sharma T."/>
            <person name="Shen D."/>
            <person name="Roswanjaya Y."/>
            <person name="Wardhani T."/>
            <person name="Kalhor M.S."/>
            <person name="Jansen J."/>
            <person name="Van den Hoogen J."/>
            <person name="Gungor B."/>
            <person name="Hartog M."/>
            <person name="Hontelez J."/>
            <person name="Verver J."/>
            <person name="Yang W.-C."/>
            <person name="Schijlen E."/>
            <person name="Repin R."/>
            <person name="Schilthuizen M."/>
            <person name="Schranz E."/>
            <person name="Heidstra R."/>
            <person name="Miyata K."/>
            <person name="Fedorova E."/>
            <person name="Kohlen W."/>
            <person name="Bisseling T."/>
            <person name="Smit S."/>
            <person name="Geurts R."/>
        </authorList>
    </citation>
    <scope>NUCLEOTIDE SEQUENCE [LARGE SCALE GENOMIC DNA]</scope>
    <source>
        <strain evidence="2">cv. WU1-14</strain>
    </source>
</reference>
<organism evidence="1 2">
    <name type="scientific">Parasponia andersonii</name>
    <name type="common">Sponia andersonii</name>
    <dbReference type="NCBI Taxonomy" id="3476"/>
    <lineage>
        <taxon>Eukaryota</taxon>
        <taxon>Viridiplantae</taxon>
        <taxon>Streptophyta</taxon>
        <taxon>Embryophyta</taxon>
        <taxon>Tracheophyta</taxon>
        <taxon>Spermatophyta</taxon>
        <taxon>Magnoliopsida</taxon>
        <taxon>eudicotyledons</taxon>
        <taxon>Gunneridae</taxon>
        <taxon>Pentapetalae</taxon>
        <taxon>rosids</taxon>
        <taxon>fabids</taxon>
        <taxon>Rosales</taxon>
        <taxon>Cannabaceae</taxon>
        <taxon>Parasponia</taxon>
    </lineage>
</organism>
<evidence type="ECO:0000313" key="2">
    <source>
        <dbReference type="Proteomes" id="UP000237105"/>
    </source>
</evidence>
<accession>A0A2P5DAE2</accession>
<dbReference type="EMBL" id="JXTB01000051">
    <property type="protein sequence ID" value="PON70240.1"/>
    <property type="molecule type" value="Genomic_DNA"/>
</dbReference>
<proteinExistence type="predicted"/>
<name>A0A2P5DAE2_PARAD</name>
<comment type="caution">
    <text evidence="1">The sequence shown here is derived from an EMBL/GenBank/DDBJ whole genome shotgun (WGS) entry which is preliminary data.</text>
</comment>
<sequence length="55" mass="6352">DSMFGLLIRTLKIDGKRRLGTQISFGTRWRWDVGGPTSGMPLSDFEVRRGRWKGR</sequence>
<protein>
    <submittedName>
        <fullName evidence="1">Uncharacterized protein</fullName>
    </submittedName>
</protein>
<dbReference type="Proteomes" id="UP000237105">
    <property type="component" value="Unassembled WGS sequence"/>
</dbReference>
<keyword evidence="2" id="KW-1185">Reference proteome</keyword>
<gene>
    <name evidence="1" type="ORF">PanWU01x14_081640</name>
</gene>
<evidence type="ECO:0000313" key="1">
    <source>
        <dbReference type="EMBL" id="PON70240.1"/>
    </source>
</evidence>